<dbReference type="InterPro" id="IPR045834">
    <property type="entry name" value="Csd3_N2"/>
</dbReference>
<evidence type="ECO:0000259" key="9">
    <source>
        <dbReference type="Pfam" id="PF19425"/>
    </source>
</evidence>
<dbReference type="PANTHER" id="PTHR21666:SF288">
    <property type="entry name" value="CELL DIVISION PROTEIN YTFB"/>
    <property type="match status" value="1"/>
</dbReference>
<keyword evidence="7" id="KW-0482">Metalloprotease</keyword>
<evidence type="ECO:0000256" key="6">
    <source>
        <dbReference type="ARBA" id="ARBA00022833"/>
    </source>
</evidence>
<dbReference type="GO" id="GO:0006508">
    <property type="term" value="P:proteolysis"/>
    <property type="evidence" value="ECO:0007669"/>
    <property type="project" value="UniProtKB-KW"/>
</dbReference>
<dbReference type="Gene3D" id="2.70.70.10">
    <property type="entry name" value="Glucose Permease (Domain IIA)"/>
    <property type="match status" value="1"/>
</dbReference>
<dbReference type="SUPFAM" id="SSF51261">
    <property type="entry name" value="Duplicated hybrid motif"/>
    <property type="match status" value="1"/>
</dbReference>
<dbReference type="AlphaFoldDB" id="A0A2X0QYR7"/>
<dbReference type="Gene3D" id="3.10.450.350">
    <property type="match status" value="2"/>
</dbReference>
<organism evidence="10">
    <name type="scientific">Candidatus Nitrotoga fabula</name>
    <dbReference type="NCBI Taxonomy" id="2182327"/>
    <lineage>
        <taxon>Bacteria</taxon>
        <taxon>Pseudomonadati</taxon>
        <taxon>Pseudomonadota</taxon>
        <taxon>Betaproteobacteria</taxon>
        <taxon>Nitrosomonadales</taxon>
        <taxon>Gallionellaceae</taxon>
        <taxon>Candidatus Nitrotoga</taxon>
    </lineage>
</organism>
<name>A0A2X0QYR7_9PROT</name>
<evidence type="ECO:0000313" key="10">
    <source>
        <dbReference type="EMBL" id="SPS06820.1"/>
    </source>
</evidence>
<protein>
    <submittedName>
        <fullName evidence="10">Peptidase M23</fullName>
    </submittedName>
</protein>
<dbReference type="Pfam" id="PF01551">
    <property type="entry name" value="Peptidase_M23"/>
    <property type="match status" value="1"/>
</dbReference>
<dbReference type="InterPro" id="IPR011055">
    <property type="entry name" value="Dup_hybrid_motif"/>
</dbReference>
<evidence type="ECO:0000256" key="3">
    <source>
        <dbReference type="ARBA" id="ARBA00022670"/>
    </source>
</evidence>
<evidence type="ECO:0000256" key="1">
    <source>
        <dbReference type="ARBA" id="ARBA00001947"/>
    </source>
</evidence>
<feature type="domain" description="M23ase beta-sheet core" evidence="8">
    <location>
        <begin position="299"/>
        <end position="395"/>
    </location>
</feature>
<gene>
    <name evidence="10" type="ORF">NITFAB_2417</name>
</gene>
<evidence type="ECO:0000259" key="8">
    <source>
        <dbReference type="Pfam" id="PF01551"/>
    </source>
</evidence>
<sequence length="437" mass="48269">MLTRNTLTQERRLKLRWLVALSSLPLLGVVTAFGIVPHSDIDSASLTMVAEEITLPNPVQVSPVVPGATAASFWRNESVRRGDTVMEILRRLHVEDVAASEYLRRNQAAESFRKLAINKNVQAETSADGGLLALRYLDNSGNYVIIEKETGGFKTRLQSPQVEMRQHMSTGEISTSLFAATDALGLPESIANQLAEVFGSDIDFHRDLRKGDKFSLVYDMEYSNGEPVRPGRILAAEFINQGQSYRAVYFKTDGTRGAYYTPDGKSLHKAFLRSPIEFSRISSGFSRMRFHPVLNRWRAHKGVDYAAAHGTKVKVTADGTVSFVGKRGGYGNVVVVEHQGHHTTLYGHLSRFANGLSRGRRVTQGDIIGFVGMTGLATGPHLHYEFLVNDQHRDPLRAVLSDTPPLNNAQKLAFQNATSGLTARLGMLRDTNMAKLD</sequence>
<dbReference type="GO" id="GO:0030313">
    <property type="term" value="C:cell envelope"/>
    <property type="evidence" value="ECO:0007669"/>
    <property type="project" value="UniProtKB-SubCell"/>
</dbReference>
<dbReference type="CDD" id="cd12797">
    <property type="entry name" value="M23_peptidase"/>
    <property type="match status" value="1"/>
</dbReference>
<keyword evidence="6" id="KW-0862">Zinc</keyword>
<keyword evidence="5" id="KW-0378">Hydrolase</keyword>
<evidence type="ECO:0000256" key="4">
    <source>
        <dbReference type="ARBA" id="ARBA00022723"/>
    </source>
</evidence>
<keyword evidence="4" id="KW-0479">Metal-binding</keyword>
<proteinExistence type="predicted"/>
<dbReference type="InterPro" id="IPR016047">
    <property type="entry name" value="M23ase_b-sheet_dom"/>
</dbReference>
<dbReference type="GO" id="GO:0046872">
    <property type="term" value="F:metal ion binding"/>
    <property type="evidence" value="ECO:0007669"/>
    <property type="project" value="UniProtKB-KW"/>
</dbReference>
<comment type="subcellular location">
    <subcellularLocation>
        <location evidence="2">Cell envelope</location>
    </subcellularLocation>
</comment>
<dbReference type="GO" id="GO:0004222">
    <property type="term" value="F:metalloendopeptidase activity"/>
    <property type="evidence" value="ECO:0007669"/>
    <property type="project" value="TreeGrafter"/>
</dbReference>
<dbReference type="Pfam" id="PF19425">
    <property type="entry name" value="Csd3_N2"/>
    <property type="match status" value="1"/>
</dbReference>
<accession>A0A2X0QYR7</accession>
<comment type="cofactor">
    <cofactor evidence="1">
        <name>Zn(2+)</name>
        <dbReference type="ChEBI" id="CHEBI:29105"/>
    </cofactor>
</comment>
<evidence type="ECO:0000256" key="7">
    <source>
        <dbReference type="ARBA" id="ARBA00023049"/>
    </source>
</evidence>
<keyword evidence="3" id="KW-0645">Protease</keyword>
<dbReference type="InterPro" id="IPR050570">
    <property type="entry name" value="Cell_wall_metabolism_enzyme"/>
</dbReference>
<evidence type="ECO:0000256" key="5">
    <source>
        <dbReference type="ARBA" id="ARBA00022801"/>
    </source>
</evidence>
<reference evidence="10" key="1">
    <citation type="submission" date="2018-05" db="EMBL/GenBank/DDBJ databases">
        <authorList>
            <person name="Lanie J.A."/>
            <person name="Ng W.-L."/>
            <person name="Kazmierczak K.M."/>
            <person name="Andrzejewski T.M."/>
            <person name="Davidsen T.M."/>
            <person name="Wayne K.J."/>
            <person name="Tettelin H."/>
            <person name="Glass J.I."/>
            <person name="Rusch D."/>
            <person name="Podicherti R."/>
            <person name="Tsui H.-C.T."/>
            <person name="Winkler M.E."/>
        </authorList>
    </citation>
    <scope>NUCLEOTIDE SEQUENCE</scope>
    <source>
        <strain evidence="10">KNB</strain>
    </source>
</reference>
<dbReference type="EMBL" id="LS423452">
    <property type="protein sequence ID" value="SPS06820.1"/>
    <property type="molecule type" value="Genomic_DNA"/>
</dbReference>
<dbReference type="PANTHER" id="PTHR21666">
    <property type="entry name" value="PEPTIDASE-RELATED"/>
    <property type="match status" value="1"/>
</dbReference>
<evidence type="ECO:0000256" key="2">
    <source>
        <dbReference type="ARBA" id="ARBA00004196"/>
    </source>
</evidence>
<feature type="domain" description="Csd3-like second N-terminal" evidence="9">
    <location>
        <begin position="165"/>
        <end position="286"/>
    </location>
</feature>